<dbReference type="RefSeq" id="WP_137394770.1">
    <property type="nucleotide sequence ID" value="NZ_CP124734.1"/>
</dbReference>
<evidence type="ECO:0000313" key="4">
    <source>
        <dbReference type="EMBL" id="WHA42704.1"/>
    </source>
</evidence>
<dbReference type="SMART" id="SM00822">
    <property type="entry name" value="PKS_KR"/>
    <property type="match status" value="1"/>
</dbReference>
<gene>
    <name evidence="4" type="ORF">CFBP5477_015630</name>
</gene>
<dbReference type="GO" id="GO:0016491">
    <property type="term" value="F:oxidoreductase activity"/>
    <property type="evidence" value="ECO:0007669"/>
    <property type="project" value="UniProtKB-KW"/>
</dbReference>
<dbReference type="EC" id="1.-.-.-" evidence="4"/>
<sequence length="230" mass="23939">MTERNEEKFALVTGASSGIGAEIALKLLDAGWNVIGMSRSKPEITNARFSFIPVDLSDRDALEEALGSIGTLDALVHAAGILRVGSVGSLDLDDGQAMWRLHVEASTQLIDRLAPRLKDGGRIVLIGSRTARGSASRAQYAASKAAMVGLARSCAIELAPRGVTVNVVSPGATDTPMLKDPKRSNVAPKMPPIGRLVKPQEVAALAAFLLSDDAASITGQEILVCGGASL</sequence>
<dbReference type="CDD" id="cd05233">
    <property type="entry name" value="SDR_c"/>
    <property type="match status" value="1"/>
</dbReference>
<evidence type="ECO:0000256" key="2">
    <source>
        <dbReference type="ARBA" id="ARBA00023002"/>
    </source>
</evidence>
<keyword evidence="2 4" id="KW-0560">Oxidoreductase</keyword>
<dbReference type="Pfam" id="PF13561">
    <property type="entry name" value="adh_short_C2"/>
    <property type="match status" value="1"/>
</dbReference>
<dbReference type="PRINTS" id="PR00081">
    <property type="entry name" value="GDHRDH"/>
</dbReference>
<dbReference type="SUPFAM" id="SSF51735">
    <property type="entry name" value="NAD(P)-binding Rossmann-fold domains"/>
    <property type="match status" value="1"/>
</dbReference>
<name>A0AAF0KJK8_9HYPH</name>
<dbReference type="PANTHER" id="PTHR43477">
    <property type="entry name" value="DIHYDROANTICAPSIN 7-DEHYDROGENASE"/>
    <property type="match status" value="1"/>
</dbReference>
<protein>
    <submittedName>
        <fullName evidence="4">SDR family oxidoreductase</fullName>
        <ecNumber evidence="4">1.-.-.-</ecNumber>
    </submittedName>
</protein>
<dbReference type="AlphaFoldDB" id="A0AAF0KJK8"/>
<dbReference type="InterPro" id="IPR036291">
    <property type="entry name" value="NAD(P)-bd_dom_sf"/>
</dbReference>
<comment type="similarity">
    <text evidence="1">Belongs to the short-chain dehydrogenases/reductases (SDR) family.</text>
</comment>
<evidence type="ECO:0000313" key="5">
    <source>
        <dbReference type="Proteomes" id="UP000298664"/>
    </source>
</evidence>
<evidence type="ECO:0000256" key="1">
    <source>
        <dbReference type="ARBA" id="ARBA00006484"/>
    </source>
</evidence>
<evidence type="ECO:0000259" key="3">
    <source>
        <dbReference type="SMART" id="SM00822"/>
    </source>
</evidence>
<dbReference type="Gene3D" id="3.40.50.720">
    <property type="entry name" value="NAD(P)-binding Rossmann-like Domain"/>
    <property type="match status" value="1"/>
</dbReference>
<dbReference type="PANTHER" id="PTHR43477:SF1">
    <property type="entry name" value="DIHYDROANTICAPSIN 7-DEHYDROGENASE"/>
    <property type="match status" value="1"/>
</dbReference>
<dbReference type="InterPro" id="IPR057326">
    <property type="entry name" value="KR_dom"/>
</dbReference>
<dbReference type="InterPro" id="IPR002347">
    <property type="entry name" value="SDR_fam"/>
</dbReference>
<organism evidence="4 5">
    <name type="scientific">Agrobacterium larrymoorei</name>
    <dbReference type="NCBI Taxonomy" id="160699"/>
    <lineage>
        <taxon>Bacteria</taxon>
        <taxon>Pseudomonadati</taxon>
        <taxon>Pseudomonadota</taxon>
        <taxon>Alphaproteobacteria</taxon>
        <taxon>Hyphomicrobiales</taxon>
        <taxon>Rhizobiaceae</taxon>
        <taxon>Rhizobium/Agrobacterium group</taxon>
        <taxon>Agrobacterium</taxon>
    </lineage>
</organism>
<dbReference type="Proteomes" id="UP000298664">
    <property type="component" value="Chromosome Linear"/>
</dbReference>
<accession>A0AAF0KJK8</accession>
<feature type="domain" description="Ketoreductase" evidence="3">
    <location>
        <begin position="8"/>
        <end position="171"/>
    </location>
</feature>
<dbReference type="InterPro" id="IPR051122">
    <property type="entry name" value="SDR_DHRS6-like"/>
</dbReference>
<dbReference type="FunFam" id="3.40.50.720:FF:000084">
    <property type="entry name" value="Short-chain dehydrogenase reductase"/>
    <property type="match status" value="1"/>
</dbReference>
<dbReference type="PRINTS" id="PR00080">
    <property type="entry name" value="SDRFAMILY"/>
</dbReference>
<reference evidence="4" key="1">
    <citation type="submission" date="2023-05" db="EMBL/GenBank/DDBJ databases">
        <title>Complete genome sequence of Agrobacterium larrymoorei CFBP5477.</title>
        <authorList>
            <person name="Yen H.-C."/>
            <person name="Chou L."/>
            <person name="Lin Y.-C."/>
            <person name="Lai E.-M."/>
            <person name="Kuo C.-H."/>
        </authorList>
    </citation>
    <scope>NUCLEOTIDE SEQUENCE</scope>
    <source>
        <strain evidence="4">CFBP5477</strain>
    </source>
</reference>
<dbReference type="EMBL" id="CP124734">
    <property type="protein sequence ID" value="WHA42704.1"/>
    <property type="molecule type" value="Genomic_DNA"/>
</dbReference>
<proteinExistence type="inferred from homology"/>